<dbReference type="InterPro" id="IPR005811">
    <property type="entry name" value="SUCC_ACL_C"/>
</dbReference>
<dbReference type="Pfam" id="PF08442">
    <property type="entry name" value="ATP-grasp_2"/>
    <property type="match status" value="1"/>
</dbReference>
<dbReference type="GO" id="GO:0006104">
    <property type="term" value="P:succinyl-CoA metabolic process"/>
    <property type="evidence" value="ECO:0007669"/>
    <property type="project" value="TreeGrafter"/>
</dbReference>
<evidence type="ECO:0000256" key="6">
    <source>
        <dbReference type="ARBA" id="ARBA00022840"/>
    </source>
</evidence>
<dbReference type="PANTHER" id="PTHR11815:SF1">
    <property type="entry name" value="SUCCINATE--COA LIGASE [ADP-FORMING] SUBUNIT BETA, MITOCHONDRIAL"/>
    <property type="match status" value="1"/>
</dbReference>
<dbReference type="Pfam" id="PF00549">
    <property type="entry name" value="Ligase_CoA"/>
    <property type="match status" value="1"/>
</dbReference>
<dbReference type="InterPro" id="IPR011761">
    <property type="entry name" value="ATP-grasp"/>
</dbReference>
<dbReference type="OrthoDB" id="1664372at2759"/>
<evidence type="ECO:0000256" key="5">
    <source>
        <dbReference type="ARBA" id="ARBA00022741"/>
    </source>
</evidence>
<dbReference type="InterPro" id="IPR005809">
    <property type="entry name" value="Succ_CoA_ligase-like_bsu"/>
</dbReference>
<evidence type="ECO:0000256" key="9">
    <source>
        <dbReference type="PROSITE-ProRule" id="PRU00409"/>
    </source>
</evidence>
<gene>
    <name evidence="11" type="ORF">N7530_006334</name>
</gene>
<keyword evidence="12" id="KW-1185">Reference proteome</keyword>
<dbReference type="Proteomes" id="UP001147760">
    <property type="component" value="Unassembled WGS sequence"/>
</dbReference>
<feature type="domain" description="ATP-grasp" evidence="10">
    <location>
        <begin position="44"/>
        <end position="89"/>
    </location>
</feature>
<comment type="caution">
    <text evidence="11">The sequence shown here is derived from an EMBL/GenBank/DDBJ whole genome shotgun (WGS) entry which is preliminary data.</text>
</comment>
<dbReference type="PIRSF" id="PIRSF001554">
    <property type="entry name" value="SucCS_beta"/>
    <property type="match status" value="1"/>
</dbReference>
<dbReference type="GO" id="GO:0005739">
    <property type="term" value="C:mitochondrion"/>
    <property type="evidence" value="ECO:0007669"/>
    <property type="project" value="TreeGrafter"/>
</dbReference>
<dbReference type="AlphaFoldDB" id="A0A9W9WRJ9"/>
<evidence type="ECO:0000256" key="4">
    <source>
        <dbReference type="ARBA" id="ARBA00022723"/>
    </source>
</evidence>
<reference evidence="11" key="1">
    <citation type="submission" date="2022-12" db="EMBL/GenBank/DDBJ databases">
        <authorList>
            <person name="Petersen C."/>
        </authorList>
    </citation>
    <scope>NUCLEOTIDE SEQUENCE</scope>
    <source>
        <strain evidence="11">IBT 17660</strain>
    </source>
</reference>
<evidence type="ECO:0000256" key="3">
    <source>
        <dbReference type="ARBA" id="ARBA00022598"/>
    </source>
</evidence>
<dbReference type="InterPro" id="IPR013815">
    <property type="entry name" value="ATP_grasp_subdomain_1"/>
</dbReference>
<dbReference type="GO" id="GO:0042709">
    <property type="term" value="C:succinate-CoA ligase complex"/>
    <property type="evidence" value="ECO:0007669"/>
    <property type="project" value="TreeGrafter"/>
</dbReference>
<protein>
    <recommendedName>
        <fullName evidence="10">ATP-grasp domain-containing protein</fullName>
    </recommendedName>
</protein>
<dbReference type="PROSITE" id="PS50975">
    <property type="entry name" value="ATP_GRASP"/>
    <property type="match status" value="1"/>
</dbReference>
<evidence type="ECO:0000256" key="1">
    <source>
        <dbReference type="ARBA" id="ARBA00005064"/>
    </source>
</evidence>
<dbReference type="Gene3D" id="3.40.50.261">
    <property type="entry name" value="Succinyl-CoA synthetase domains"/>
    <property type="match status" value="1"/>
</dbReference>
<evidence type="ECO:0000256" key="2">
    <source>
        <dbReference type="ARBA" id="ARBA00022532"/>
    </source>
</evidence>
<dbReference type="Gene3D" id="3.30.470.20">
    <property type="entry name" value="ATP-grasp fold, B domain"/>
    <property type="match status" value="1"/>
</dbReference>
<dbReference type="Gene3D" id="3.30.1490.20">
    <property type="entry name" value="ATP-grasp fold, A domain"/>
    <property type="match status" value="1"/>
</dbReference>
<dbReference type="GO" id="GO:0046872">
    <property type="term" value="F:metal ion binding"/>
    <property type="evidence" value="ECO:0007669"/>
    <property type="project" value="UniProtKB-KW"/>
</dbReference>
<keyword evidence="4" id="KW-0479">Metal-binding</keyword>
<dbReference type="GO" id="GO:0006099">
    <property type="term" value="P:tricarboxylic acid cycle"/>
    <property type="evidence" value="ECO:0007669"/>
    <property type="project" value="UniProtKB-KW"/>
</dbReference>
<comment type="pathway">
    <text evidence="1">Carbohydrate metabolism; tricarboxylic acid cycle; succinate from succinyl-CoA (ligase route): step 1/1.</text>
</comment>
<dbReference type="SUPFAM" id="SSF56059">
    <property type="entry name" value="Glutathione synthetase ATP-binding domain-like"/>
    <property type="match status" value="1"/>
</dbReference>
<reference evidence="11" key="2">
    <citation type="journal article" date="2023" name="IMA Fungus">
        <title>Comparative genomic study of the Penicillium genus elucidates a diverse pangenome and 15 lateral gene transfer events.</title>
        <authorList>
            <person name="Petersen C."/>
            <person name="Sorensen T."/>
            <person name="Nielsen M.R."/>
            <person name="Sondergaard T.E."/>
            <person name="Sorensen J.L."/>
            <person name="Fitzpatrick D.A."/>
            <person name="Frisvad J.C."/>
            <person name="Nielsen K.L."/>
        </authorList>
    </citation>
    <scope>NUCLEOTIDE SEQUENCE</scope>
    <source>
        <strain evidence="11">IBT 17660</strain>
    </source>
</reference>
<keyword evidence="6 9" id="KW-0067">ATP-binding</keyword>
<evidence type="ECO:0000313" key="12">
    <source>
        <dbReference type="Proteomes" id="UP001147760"/>
    </source>
</evidence>
<dbReference type="InterPro" id="IPR016102">
    <property type="entry name" value="Succinyl-CoA_synth-like"/>
</dbReference>
<evidence type="ECO:0000256" key="8">
    <source>
        <dbReference type="ARBA" id="ARBA00022946"/>
    </source>
</evidence>
<name>A0A9W9WRJ9_9EURO</name>
<organism evidence="11 12">
    <name type="scientific">Penicillium desertorum</name>
    <dbReference type="NCBI Taxonomy" id="1303715"/>
    <lineage>
        <taxon>Eukaryota</taxon>
        <taxon>Fungi</taxon>
        <taxon>Dikarya</taxon>
        <taxon>Ascomycota</taxon>
        <taxon>Pezizomycotina</taxon>
        <taxon>Eurotiomycetes</taxon>
        <taxon>Eurotiomycetidae</taxon>
        <taxon>Eurotiales</taxon>
        <taxon>Aspergillaceae</taxon>
        <taxon>Penicillium</taxon>
    </lineage>
</organism>
<keyword evidence="7" id="KW-0460">Magnesium</keyword>
<proteinExistence type="predicted"/>
<dbReference type="InterPro" id="IPR013650">
    <property type="entry name" value="ATP-grasp_succ-CoA_synth-type"/>
</dbReference>
<evidence type="ECO:0000256" key="7">
    <source>
        <dbReference type="ARBA" id="ARBA00022842"/>
    </source>
</evidence>
<dbReference type="GO" id="GO:0005524">
    <property type="term" value="F:ATP binding"/>
    <property type="evidence" value="ECO:0007669"/>
    <property type="project" value="UniProtKB-UniRule"/>
</dbReference>
<keyword evidence="2" id="KW-0816">Tricarboxylic acid cycle</keyword>
<dbReference type="EMBL" id="JAPWDO010000004">
    <property type="protein sequence ID" value="KAJ5472333.1"/>
    <property type="molecule type" value="Genomic_DNA"/>
</dbReference>
<keyword evidence="5 9" id="KW-0547">Nucleotide-binding</keyword>
<evidence type="ECO:0000259" key="10">
    <source>
        <dbReference type="PROSITE" id="PS50975"/>
    </source>
</evidence>
<dbReference type="PANTHER" id="PTHR11815">
    <property type="entry name" value="SUCCINYL-COA SYNTHETASE BETA CHAIN"/>
    <property type="match status" value="1"/>
</dbReference>
<keyword evidence="3" id="KW-0436">Ligase</keyword>
<sequence length="408" mass="45608">MITWRSIARTFQRVIWNDILTNVQHHAPLRAQVRQLSLLEHHSHNLLKEFKIPVPPGFVVTTPEKAKEVVSVLNGPSMIKAQVLAGGRGKGKFNSDGQSGVRLVESPNEAFRNATNMLGYYLTTAQTPQDGLRVDKLYIYKAVSIAQEFYFAMTFDRQRAAPVLLISSAGGTNIEANMDNLHKLHFGLSTGITDEIDAYIQAELGFSDSEMKDIHRILVQMLKLFKEKDATLLELNPLVRSGEGEFICLDAKFGFDDAARYRQKELFGLEERWRNWGLIMFGLRGILGILSMGLVCTGEMCQLFGCWGSTTKEALSRAFRILKNDQRIKGILINIYGGIVRCDMIAEAIVAAAAEMGGFKCPVVVRLQGTNSEKGLKLIEQSELDNLVVEPEFEKAAQRVVKETPRVE</sequence>
<accession>A0A9W9WRJ9</accession>
<keyword evidence="8" id="KW-0809">Transit peptide</keyword>
<evidence type="ECO:0000313" key="11">
    <source>
        <dbReference type="EMBL" id="KAJ5472333.1"/>
    </source>
</evidence>
<dbReference type="SUPFAM" id="SSF52210">
    <property type="entry name" value="Succinyl-CoA synthetase domains"/>
    <property type="match status" value="1"/>
</dbReference>
<dbReference type="GO" id="GO:0004775">
    <property type="term" value="F:succinate-CoA ligase (ADP-forming) activity"/>
    <property type="evidence" value="ECO:0007669"/>
    <property type="project" value="TreeGrafter"/>
</dbReference>